<dbReference type="EMBL" id="JAIZAY010000001">
    <property type="protein sequence ID" value="KAJ8048948.1"/>
    <property type="molecule type" value="Genomic_DNA"/>
</dbReference>
<reference evidence="1" key="1">
    <citation type="submission" date="2021-10" db="EMBL/GenBank/DDBJ databases">
        <title>Tropical sea cucumber genome reveals ecological adaptation and Cuvierian tubules defense mechanism.</title>
        <authorList>
            <person name="Chen T."/>
        </authorList>
    </citation>
    <scope>NUCLEOTIDE SEQUENCE</scope>
    <source>
        <strain evidence="1">Nanhai2018</strain>
        <tissue evidence="1">Muscle</tissue>
    </source>
</reference>
<proteinExistence type="predicted"/>
<accession>A0A9Q1CPE2</accession>
<dbReference type="Proteomes" id="UP001152320">
    <property type="component" value="Chromosome 1"/>
</dbReference>
<name>A0A9Q1CPE2_HOLLE</name>
<sequence length="174" mass="19624">MLKDEGVNVDNDLVAVQRLQGSKFDVTFRSEELKRRFQAKLQQLDDVETTSYEDSPTIVTVLFAPVEVGDDTIRLILSSYGRVVDSRRLYYSTHSKILDGKRQFKIFLEKDIPSAIRVGGRMVFGFHVLSVLKSSLCIRNLRHMPSQCMAGGPLQGYHARGRHVRLRATPLGSG</sequence>
<protein>
    <submittedName>
        <fullName evidence="1">Uncharacterized protein</fullName>
    </submittedName>
</protein>
<gene>
    <name evidence="1" type="ORF">HOLleu_01467</name>
</gene>
<evidence type="ECO:0000313" key="1">
    <source>
        <dbReference type="EMBL" id="KAJ8048948.1"/>
    </source>
</evidence>
<dbReference type="AlphaFoldDB" id="A0A9Q1CPE2"/>
<comment type="caution">
    <text evidence="1">The sequence shown here is derived from an EMBL/GenBank/DDBJ whole genome shotgun (WGS) entry which is preliminary data.</text>
</comment>
<organism evidence="1 2">
    <name type="scientific">Holothuria leucospilota</name>
    <name type="common">Black long sea cucumber</name>
    <name type="synonym">Mertensiothuria leucospilota</name>
    <dbReference type="NCBI Taxonomy" id="206669"/>
    <lineage>
        <taxon>Eukaryota</taxon>
        <taxon>Metazoa</taxon>
        <taxon>Echinodermata</taxon>
        <taxon>Eleutherozoa</taxon>
        <taxon>Echinozoa</taxon>
        <taxon>Holothuroidea</taxon>
        <taxon>Aspidochirotacea</taxon>
        <taxon>Aspidochirotida</taxon>
        <taxon>Holothuriidae</taxon>
        <taxon>Holothuria</taxon>
    </lineage>
</organism>
<keyword evidence="2" id="KW-1185">Reference proteome</keyword>
<evidence type="ECO:0000313" key="2">
    <source>
        <dbReference type="Proteomes" id="UP001152320"/>
    </source>
</evidence>